<feature type="domain" description="DUF6534" evidence="2">
    <location>
        <begin position="155"/>
        <end position="241"/>
    </location>
</feature>
<name>A0A6A4HG76_9AGAR</name>
<accession>A0A6A4HG76</accession>
<dbReference type="AlphaFoldDB" id="A0A6A4HG76"/>
<gene>
    <name evidence="3" type="ORF">BT96DRAFT_1021237</name>
</gene>
<keyword evidence="1" id="KW-0812">Transmembrane</keyword>
<feature type="transmembrane region" description="Helical" evidence="1">
    <location>
        <begin position="12"/>
        <end position="38"/>
    </location>
</feature>
<protein>
    <recommendedName>
        <fullName evidence="2">DUF6534 domain-containing protein</fullName>
    </recommendedName>
</protein>
<dbReference type="InterPro" id="IPR045339">
    <property type="entry name" value="DUF6534"/>
</dbReference>
<organism evidence="3 4">
    <name type="scientific">Gymnopus androsaceus JB14</name>
    <dbReference type="NCBI Taxonomy" id="1447944"/>
    <lineage>
        <taxon>Eukaryota</taxon>
        <taxon>Fungi</taxon>
        <taxon>Dikarya</taxon>
        <taxon>Basidiomycota</taxon>
        <taxon>Agaricomycotina</taxon>
        <taxon>Agaricomycetes</taxon>
        <taxon>Agaricomycetidae</taxon>
        <taxon>Agaricales</taxon>
        <taxon>Marasmiineae</taxon>
        <taxon>Omphalotaceae</taxon>
        <taxon>Gymnopus</taxon>
    </lineage>
</organism>
<sequence length="297" mass="33058">MAQSNLDNTLGALFIGLILSAILNGGICTVTFSQTWFYFSSQTRERSDPLWLKSMVVVIVTLDVLHQLFTSLWMYDYCVTNFGVAAALDVLPWSYYGMAYPTGAVTVIVQSGPYHSPSLVPSFSMLPKSLAFLWLQNCRKDWGQPYAILVNALGASCDILIATAMVYYLRQSRSSIKRTNHMLRSITIFTVTTGIVSSVCAIMVLSMAGAYPGTNIELTFYFMLTRLYANSFLATLNVRDHLRESSYAKGVISASNFVQPRIGPSYEMKDFPSSNFSGQEDTVISVKVDRITNTDYK</sequence>
<keyword evidence="1" id="KW-0472">Membrane</keyword>
<keyword evidence="1" id="KW-1133">Transmembrane helix</keyword>
<evidence type="ECO:0000259" key="2">
    <source>
        <dbReference type="Pfam" id="PF20152"/>
    </source>
</evidence>
<keyword evidence="4" id="KW-1185">Reference proteome</keyword>
<dbReference type="PANTHER" id="PTHR40465:SF1">
    <property type="entry name" value="DUF6534 DOMAIN-CONTAINING PROTEIN"/>
    <property type="match status" value="1"/>
</dbReference>
<feature type="transmembrane region" description="Helical" evidence="1">
    <location>
        <begin position="50"/>
        <end position="69"/>
    </location>
</feature>
<dbReference type="Proteomes" id="UP000799118">
    <property type="component" value="Unassembled WGS sequence"/>
</dbReference>
<feature type="transmembrane region" description="Helical" evidence="1">
    <location>
        <begin position="181"/>
        <end position="206"/>
    </location>
</feature>
<evidence type="ECO:0000256" key="1">
    <source>
        <dbReference type="SAM" id="Phobius"/>
    </source>
</evidence>
<dbReference type="OrthoDB" id="2535105at2759"/>
<proteinExistence type="predicted"/>
<dbReference type="Pfam" id="PF20152">
    <property type="entry name" value="DUF6534"/>
    <property type="match status" value="1"/>
</dbReference>
<dbReference type="PANTHER" id="PTHR40465">
    <property type="entry name" value="CHROMOSOME 1, WHOLE GENOME SHOTGUN SEQUENCE"/>
    <property type="match status" value="1"/>
</dbReference>
<evidence type="ECO:0000313" key="4">
    <source>
        <dbReference type="Proteomes" id="UP000799118"/>
    </source>
</evidence>
<reference evidence="3" key="1">
    <citation type="journal article" date="2019" name="Environ. Microbiol.">
        <title>Fungal ecological strategies reflected in gene transcription - a case study of two litter decomposers.</title>
        <authorList>
            <person name="Barbi F."/>
            <person name="Kohler A."/>
            <person name="Barry K."/>
            <person name="Baskaran P."/>
            <person name="Daum C."/>
            <person name="Fauchery L."/>
            <person name="Ihrmark K."/>
            <person name="Kuo A."/>
            <person name="LaButti K."/>
            <person name="Lipzen A."/>
            <person name="Morin E."/>
            <person name="Grigoriev I.V."/>
            <person name="Henrissat B."/>
            <person name="Lindahl B."/>
            <person name="Martin F."/>
        </authorList>
    </citation>
    <scope>NUCLEOTIDE SEQUENCE</scope>
    <source>
        <strain evidence="3">JB14</strain>
    </source>
</reference>
<dbReference type="EMBL" id="ML769509">
    <property type="protein sequence ID" value="KAE9396731.1"/>
    <property type="molecule type" value="Genomic_DNA"/>
</dbReference>
<feature type="transmembrane region" description="Helical" evidence="1">
    <location>
        <begin position="146"/>
        <end position="169"/>
    </location>
</feature>
<evidence type="ECO:0000313" key="3">
    <source>
        <dbReference type="EMBL" id="KAE9396731.1"/>
    </source>
</evidence>